<evidence type="ECO:0000313" key="3">
    <source>
        <dbReference type="EMBL" id="MFD2044924.1"/>
    </source>
</evidence>
<dbReference type="Proteomes" id="UP001597383">
    <property type="component" value="Unassembled WGS sequence"/>
</dbReference>
<name>A0ABW4W0N1_9BACI</name>
<evidence type="ECO:0000313" key="4">
    <source>
        <dbReference type="Proteomes" id="UP001597383"/>
    </source>
</evidence>
<keyword evidence="1 3" id="KW-0378">Hydrolase</keyword>
<dbReference type="PRINTS" id="PR00111">
    <property type="entry name" value="ABHYDROLASE"/>
</dbReference>
<accession>A0ABW4W0N1</accession>
<dbReference type="RefSeq" id="WP_377557523.1">
    <property type="nucleotide sequence ID" value="NZ_JBHUHQ010000016.1"/>
</dbReference>
<dbReference type="InterPro" id="IPR000073">
    <property type="entry name" value="AB_hydrolase_1"/>
</dbReference>
<gene>
    <name evidence="3" type="ORF">ACFSJF_11640</name>
</gene>
<feature type="domain" description="AB hydrolase-1" evidence="2">
    <location>
        <begin position="26"/>
        <end position="253"/>
    </location>
</feature>
<keyword evidence="4" id="KW-1185">Reference proteome</keyword>
<dbReference type="SUPFAM" id="SSF53474">
    <property type="entry name" value="alpha/beta-Hydrolases"/>
    <property type="match status" value="1"/>
</dbReference>
<dbReference type="PANTHER" id="PTHR43798">
    <property type="entry name" value="MONOACYLGLYCEROL LIPASE"/>
    <property type="match status" value="1"/>
</dbReference>
<comment type="caution">
    <text evidence="3">The sequence shown here is derived from an EMBL/GenBank/DDBJ whole genome shotgun (WGS) entry which is preliminary data.</text>
</comment>
<reference evidence="4" key="1">
    <citation type="journal article" date="2019" name="Int. J. Syst. Evol. Microbiol.">
        <title>The Global Catalogue of Microorganisms (GCM) 10K type strain sequencing project: providing services to taxonomists for standard genome sequencing and annotation.</title>
        <authorList>
            <consortium name="The Broad Institute Genomics Platform"/>
            <consortium name="The Broad Institute Genome Sequencing Center for Infectious Disease"/>
            <person name="Wu L."/>
            <person name="Ma J."/>
        </authorList>
    </citation>
    <scope>NUCLEOTIDE SEQUENCE [LARGE SCALE GENOMIC DNA]</scope>
    <source>
        <strain evidence="4">R28</strain>
    </source>
</reference>
<evidence type="ECO:0000256" key="1">
    <source>
        <dbReference type="ARBA" id="ARBA00022801"/>
    </source>
</evidence>
<dbReference type="InterPro" id="IPR029058">
    <property type="entry name" value="AB_hydrolase_fold"/>
</dbReference>
<dbReference type="GO" id="GO:0016787">
    <property type="term" value="F:hydrolase activity"/>
    <property type="evidence" value="ECO:0007669"/>
    <property type="project" value="UniProtKB-KW"/>
</dbReference>
<sequence>MSNIEKGFAAVNGGNIYYEVAGEGEAILFLHGLFLDSRLWEDQFQEFAKTHKVIRLDLRGFGQTEITEEPFTNYEDLKGVLDYLNIDNVHVVGLSFGSLLGLELTIVYPNLVESLTLCSFKFTSGEESVELLQARKEFLEAYQSMDVEKCIQLQADMSLFGGSSEIEVSKQNERLYRSMLKENFQKPAINRKPIFLGNTQERLGEVQAKTLILYGEKDFQDYATGAEFLHSNINHSETDSFKHSAHMINLSEPDLFNNRLRNFIKGSVPSFH</sequence>
<proteinExistence type="predicted"/>
<protein>
    <submittedName>
        <fullName evidence="3">Alpha/beta fold hydrolase</fullName>
    </submittedName>
</protein>
<dbReference type="PANTHER" id="PTHR43798:SF31">
    <property type="entry name" value="AB HYDROLASE SUPERFAMILY PROTEIN YCLE"/>
    <property type="match status" value="1"/>
</dbReference>
<dbReference type="Pfam" id="PF00561">
    <property type="entry name" value="Abhydrolase_1"/>
    <property type="match status" value="1"/>
</dbReference>
<dbReference type="EMBL" id="JBHUHQ010000016">
    <property type="protein sequence ID" value="MFD2044924.1"/>
    <property type="molecule type" value="Genomic_DNA"/>
</dbReference>
<organism evidence="3 4">
    <name type="scientific">Ornithinibacillus salinisoli</name>
    <dbReference type="NCBI Taxonomy" id="1848459"/>
    <lineage>
        <taxon>Bacteria</taxon>
        <taxon>Bacillati</taxon>
        <taxon>Bacillota</taxon>
        <taxon>Bacilli</taxon>
        <taxon>Bacillales</taxon>
        <taxon>Bacillaceae</taxon>
        <taxon>Ornithinibacillus</taxon>
    </lineage>
</organism>
<evidence type="ECO:0000259" key="2">
    <source>
        <dbReference type="Pfam" id="PF00561"/>
    </source>
</evidence>
<dbReference type="Gene3D" id="3.40.50.1820">
    <property type="entry name" value="alpha/beta hydrolase"/>
    <property type="match status" value="1"/>
</dbReference>
<dbReference type="InterPro" id="IPR050266">
    <property type="entry name" value="AB_hydrolase_sf"/>
</dbReference>